<dbReference type="AlphaFoldDB" id="A0A397HQV2"/>
<evidence type="ECO:0008006" key="3">
    <source>
        <dbReference type="Google" id="ProtNLM"/>
    </source>
</evidence>
<reference evidence="1 2" key="1">
    <citation type="submission" date="2018-08" db="EMBL/GenBank/DDBJ databases">
        <title>Genome and evolution of the arbuscular mycorrhizal fungus Diversispora epigaea (formerly Glomus versiforme) and its bacterial endosymbionts.</title>
        <authorList>
            <person name="Sun X."/>
            <person name="Fei Z."/>
            <person name="Harrison M."/>
        </authorList>
    </citation>
    <scope>NUCLEOTIDE SEQUENCE [LARGE SCALE GENOMIC DNA]</scope>
    <source>
        <strain evidence="1 2">IT104</strain>
    </source>
</reference>
<dbReference type="SUPFAM" id="SSF56112">
    <property type="entry name" value="Protein kinase-like (PK-like)"/>
    <property type="match status" value="1"/>
</dbReference>
<dbReference type="InterPro" id="IPR011009">
    <property type="entry name" value="Kinase-like_dom_sf"/>
</dbReference>
<gene>
    <name evidence="1" type="ORF">Glove_328g34</name>
</gene>
<dbReference type="OrthoDB" id="10597698at2759"/>
<keyword evidence="2" id="KW-1185">Reference proteome</keyword>
<sequence length="149" mass="18189">MWNWCSNSKHFQNDFNNWTSGNAEKWIDGFIREWDIENQQWRRVWKDDEVELKKFDNFVNFNDVLIRDLITQDPETHSYMMVLEYAKDRNLREYLKINFTADVYLFEIIAYEMIMGFPPYLDILHDKDLAMKICNGNGYNQKLHFILQN</sequence>
<comment type="caution">
    <text evidence="1">The sequence shown here is derived from an EMBL/GenBank/DDBJ whole genome shotgun (WGS) entry which is preliminary data.</text>
</comment>
<evidence type="ECO:0000313" key="2">
    <source>
        <dbReference type="Proteomes" id="UP000266861"/>
    </source>
</evidence>
<dbReference type="Gene3D" id="1.10.10.1010">
    <property type="entry name" value="Intein homing endonuclease, domain IV"/>
    <property type="match status" value="1"/>
</dbReference>
<evidence type="ECO:0000313" key="1">
    <source>
        <dbReference type="EMBL" id="RHZ63694.1"/>
    </source>
</evidence>
<accession>A0A397HQV2</accession>
<name>A0A397HQV2_9GLOM</name>
<dbReference type="EMBL" id="PQFF01000300">
    <property type="protein sequence ID" value="RHZ63694.1"/>
    <property type="molecule type" value="Genomic_DNA"/>
</dbReference>
<protein>
    <recommendedName>
        <fullName evidence="3">Protein kinase domain-containing protein</fullName>
    </recommendedName>
</protein>
<dbReference type="Proteomes" id="UP000266861">
    <property type="component" value="Unassembled WGS sequence"/>
</dbReference>
<organism evidence="1 2">
    <name type="scientific">Diversispora epigaea</name>
    <dbReference type="NCBI Taxonomy" id="1348612"/>
    <lineage>
        <taxon>Eukaryota</taxon>
        <taxon>Fungi</taxon>
        <taxon>Fungi incertae sedis</taxon>
        <taxon>Mucoromycota</taxon>
        <taxon>Glomeromycotina</taxon>
        <taxon>Glomeromycetes</taxon>
        <taxon>Diversisporales</taxon>
        <taxon>Diversisporaceae</taxon>
        <taxon>Diversispora</taxon>
    </lineage>
</organism>
<proteinExistence type="predicted"/>